<dbReference type="AlphaFoldDB" id="A0AAW0WB91"/>
<dbReference type="InterPro" id="IPR016266">
    <property type="entry name" value="POLE2"/>
</dbReference>
<protein>
    <recommendedName>
        <fullName evidence="2">DNA polymerase epsilon subunit B N-terminal domain-containing protein</fullName>
    </recommendedName>
</protein>
<feature type="domain" description="DNA polymerase epsilon subunit B N-terminal" evidence="2">
    <location>
        <begin position="44"/>
        <end position="94"/>
    </location>
</feature>
<dbReference type="PANTHER" id="PTHR12708">
    <property type="entry name" value="DNA POLYMERASE EPSILON SUBUNIT B"/>
    <property type="match status" value="1"/>
</dbReference>
<dbReference type="EMBL" id="JARKIK010000071">
    <property type="protein sequence ID" value="KAK8728711.1"/>
    <property type="molecule type" value="Genomic_DNA"/>
</dbReference>
<evidence type="ECO:0000256" key="1">
    <source>
        <dbReference type="SAM" id="Phobius"/>
    </source>
</evidence>
<keyword evidence="1" id="KW-0812">Transmembrane</keyword>
<evidence type="ECO:0000313" key="3">
    <source>
        <dbReference type="EMBL" id="KAK8728711.1"/>
    </source>
</evidence>
<dbReference type="GO" id="GO:0008622">
    <property type="term" value="C:epsilon DNA polymerase complex"/>
    <property type="evidence" value="ECO:0007669"/>
    <property type="project" value="InterPro"/>
</dbReference>
<dbReference type="InterPro" id="IPR024639">
    <property type="entry name" value="DNA_pol_e_bsu_N"/>
</dbReference>
<dbReference type="Pfam" id="PF12213">
    <property type="entry name" value="Dpoe2NT"/>
    <property type="match status" value="1"/>
</dbReference>
<keyword evidence="4" id="KW-1185">Reference proteome</keyword>
<comment type="caution">
    <text evidence="3">The sequence shown here is derived from an EMBL/GenBank/DDBJ whole genome shotgun (WGS) entry which is preliminary data.</text>
</comment>
<reference evidence="3 4" key="1">
    <citation type="journal article" date="2024" name="BMC Genomics">
        <title>Genome assembly of redclaw crayfish (Cherax quadricarinatus) provides insights into its immune adaptation and hypoxia tolerance.</title>
        <authorList>
            <person name="Liu Z."/>
            <person name="Zheng J."/>
            <person name="Li H."/>
            <person name="Fang K."/>
            <person name="Wang S."/>
            <person name="He J."/>
            <person name="Zhou D."/>
            <person name="Weng S."/>
            <person name="Chi M."/>
            <person name="Gu Z."/>
            <person name="He J."/>
            <person name="Li F."/>
            <person name="Wang M."/>
        </authorList>
    </citation>
    <scope>NUCLEOTIDE SEQUENCE [LARGE SCALE GENOMIC DNA]</scope>
    <source>
        <strain evidence="3">ZL_2023a</strain>
    </source>
</reference>
<dbReference type="PANTHER" id="PTHR12708:SF0">
    <property type="entry name" value="DNA POLYMERASE EPSILON SUBUNIT 2"/>
    <property type="match status" value="1"/>
</dbReference>
<organism evidence="3 4">
    <name type="scientific">Cherax quadricarinatus</name>
    <name type="common">Australian red claw crayfish</name>
    <dbReference type="NCBI Taxonomy" id="27406"/>
    <lineage>
        <taxon>Eukaryota</taxon>
        <taxon>Metazoa</taxon>
        <taxon>Ecdysozoa</taxon>
        <taxon>Arthropoda</taxon>
        <taxon>Crustacea</taxon>
        <taxon>Multicrustacea</taxon>
        <taxon>Malacostraca</taxon>
        <taxon>Eumalacostraca</taxon>
        <taxon>Eucarida</taxon>
        <taxon>Decapoda</taxon>
        <taxon>Pleocyemata</taxon>
        <taxon>Astacidea</taxon>
        <taxon>Parastacoidea</taxon>
        <taxon>Parastacidae</taxon>
        <taxon>Cherax</taxon>
    </lineage>
</organism>
<dbReference type="GO" id="GO:0006261">
    <property type="term" value="P:DNA-templated DNA replication"/>
    <property type="evidence" value="ECO:0007669"/>
    <property type="project" value="InterPro"/>
</dbReference>
<accession>A0AAW0WB91</accession>
<feature type="non-terminal residue" evidence="3">
    <location>
        <position position="1"/>
    </location>
</feature>
<dbReference type="GO" id="GO:0003677">
    <property type="term" value="F:DNA binding"/>
    <property type="evidence" value="ECO:0007669"/>
    <property type="project" value="InterPro"/>
</dbReference>
<proteinExistence type="predicted"/>
<keyword evidence="1" id="KW-1133">Transmembrane helix</keyword>
<name>A0AAW0WB91_CHEQU</name>
<dbReference type="GO" id="GO:0042276">
    <property type="term" value="P:error-prone translesion synthesis"/>
    <property type="evidence" value="ECO:0007669"/>
    <property type="project" value="TreeGrafter"/>
</dbReference>
<evidence type="ECO:0000259" key="2">
    <source>
        <dbReference type="Pfam" id="PF12213"/>
    </source>
</evidence>
<dbReference type="Gene3D" id="1.10.8.60">
    <property type="match status" value="1"/>
</dbReference>
<evidence type="ECO:0000313" key="4">
    <source>
        <dbReference type="Proteomes" id="UP001445076"/>
    </source>
</evidence>
<sequence length="311" mass="35088">NTHLEPVPLILWYKYLMILTFKSVTGLVYCCLITKASPYVLYVSDGAKYLCDLLNPLPKHEHDKWIEKVIEAVQKLPISSTLISKEDIHKAAQEVGTSENDDIENLLQIVDIYKVPKLIYNTERKKFVLAPARARDLHGDPSDKAGIFRDRYSIVYQRTCNHDLFRQPVVGNTDEDSKKFGLVKVEYLLGSSSRLEGVVALGLLTQLIEGQHHLEDDTGAVHLDLTNAKFHPGLFTHNCFILVEGWYEDGMLHASAIGLPPPEASSSTRLQKSCGHFLLVMLSSRQWLSSSVVISYQSAMELSRHLSYVKH</sequence>
<dbReference type="Proteomes" id="UP001445076">
    <property type="component" value="Unassembled WGS sequence"/>
</dbReference>
<keyword evidence="1" id="KW-0472">Membrane</keyword>
<feature type="transmembrane region" description="Helical" evidence="1">
    <location>
        <begin position="12"/>
        <end position="32"/>
    </location>
</feature>
<gene>
    <name evidence="3" type="ORF">OTU49_009106</name>
</gene>